<feature type="compositionally biased region" description="Acidic residues" evidence="1">
    <location>
        <begin position="597"/>
        <end position="607"/>
    </location>
</feature>
<dbReference type="InterPro" id="IPR000477">
    <property type="entry name" value="RT_dom"/>
</dbReference>
<gene>
    <name evidence="3" type="ORF">DDB_G0267212</name>
</gene>
<dbReference type="PANTHER" id="PTHR31660">
    <property type="entry name" value="GAG-POL POLYPROTEIN-LIKE PROTEIN-RELATED"/>
    <property type="match status" value="1"/>
</dbReference>
<dbReference type="InParanoid" id="Q55H52"/>
<dbReference type="dictyBase" id="DDB_G0267212"/>
<dbReference type="Pfam" id="PF00078">
    <property type="entry name" value="RVT_1"/>
    <property type="match status" value="1"/>
</dbReference>
<dbReference type="Gene3D" id="3.30.70.270">
    <property type="match status" value="1"/>
</dbReference>
<dbReference type="HOGENOM" id="CLU_400862_0_0_1"/>
<dbReference type="PANTHER" id="PTHR31660:SF76">
    <property type="entry name" value="CORE-BINDING (CB) DOMAIN-CONTAINING PROTEIN-RELATED"/>
    <property type="match status" value="1"/>
</dbReference>
<dbReference type="AlphaFoldDB" id="Q55H52"/>
<dbReference type="PhylomeDB" id="Q55H52"/>
<evidence type="ECO:0000313" key="3">
    <source>
        <dbReference type="EMBL" id="EAL73843.1"/>
    </source>
</evidence>
<dbReference type="KEGG" id="ddi:DDB_G0267212"/>
<feature type="region of interest" description="Disordered" evidence="1">
    <location>
        <begin position="583"/>
        <end position="612"/>
    </location>
</feature>
<comment type="caution">
    <text evidence="3">The sequence shown here is derived from an EMBL/GenBank/DDBJ whole genome shotgun (WGS) entry which is preliminary data.</text>
</comment>
<dbReference type="EMBL" id="AAFI02000001">
    <property type="protein sequence ID" value="EAL73843.1"/>
    <property type="molecule type" value="Genomic_DNA"/>
</dbReference>
<dbReference type="InterPro" id="IPR043502">
    <property type="entry name" value="DNA/RNA_pol_sf"/>
</dbReference>
<dbReference type="CDD" id="cd03714">
    <property type="entry name" value="RT_DIRS1"/>
    <property type="match status" value="1"/>
</dbReference>
<feature type="compositionally biased region" description="Polar residues" evidence="1">
    <location>
        <begin position="583"/>
        <end position="593"/>
    </location>
</feature>
<dbReference type="RefSeq" id="XP_647767.1">
    <property type="nucleotide sequence ID" value="XM_642675.1"/>
</dbReference>
<name>Q55H52_DICDI</name>
<sequence>MSRNQLTQVVITLQETVVIVNPVVGVMADLTTSMDHQVMLHQVATIPSLPTVPTTVFRRTRSKLTSMWTSVPPQTSLERIGSSKLLSRGRKWIKSPSTSKFQADAKPNSDFNSRGSKIRLYHKGSTRLVIRRCHRTSTSKLLFKTRFLLQRVYGSKTWDESTSSSSRFKKVKHLHQQPIIQEGRNQESTINGQTRLLHGKTRYQESLPPRISRSTIQRLIPLRVERFTLPLENNAVRVIDSSSYLYNAVKTCTFLNTRDLFRFVWKGSHYRWKTMPFGLSTAPRIFTMLLRPLLRMLRDINVSVIAYLDDLLIVGSTKEECISNLKKTIDLLVKLGFKLNLEKSVLEPTQSITLLLPKKACWFKRKVNRTERCSHPIQTLHSSNKQVFMDYLTRLFKHKPPLAFSTINGHRSVLNQLLLLRNQTDIVNDPFISRIMTNIHKLRPSSAKYKEIWDANQVFKHLSTIKVIPKYTYTALLNKTFVLCKMFGLARSPDLFKWSFKGLIITPDSIKGPVINAKEQRNGVVSILELTSLDDTNSQVCPNVIEHSKNKKFSKEKMKSMEDQINNLSLAFTRFMKEPMFYSNKNSRSQPSHDNSDTENEQSEDESSNNFDVSTDYQLSDTLLGQYKHMVNNQGLLVEEECILKKDEISELNKVFNFPSNFQVNVAPFITLEGVNIEVEDIIYFSY</sequence>
<dbReference type="SUPFAM" id="SSF56672">
    <property type="entry name" value="DNA/RNA polymerases"/>
    <property type="match status" value="1"/>
</dbReference>
<dbReference type="VEuPathDB" id="AmoebaDB:DDB_G0267212"/>
<dbReference type="InterPro" id="IPR043128">
    <property type="entry name" value="Rev_trsase/Diguanyl_cyclase"/>
</dbReference>
<dbReference type="Proteomes" id="UP000002195">
    <property type="component" value="Unassembled WGS sequence"/>
</dbReference>
<reference evidence="3 4" key="1">
    <citation type="journal article" date="2005" name="Nature">
        <title>The genome of the social amoeba Dictyostelium discoideum.</title>
        <authorList>
            <consortium name="The Dictyostelium discoideum Sequencing Consortium"/>
            <person name="Eichinger L."/>
            <person name="Pachebat J.A."/>
            <person name="Glockner G."/>
            <person name="Rajandream M.A."/>
            <person name="Sucgang R."/>
            <person name="Berriman M."/>
            <person name="Song J."/>
            <person name="Olsen R."/>
            <person name="Szafranski K."/>
            <person name="Xu Q."/>
            <person name="Tunggal B."/>
            <person name="Kummerfeld S."/>
            <person name="Madera M."/>
            <person name="Konfortov B.A."/>
            <person name="Rivero F."/>
            <person name="Bankier A.T."/>
            <person name="Lehmann R."/>
            <person name="Hamlin N."/>
            <person name="Davies R."/>
            <person name="Gaudet P."/>
            <person name="Fey P."/>
            <person name="Pilcher K."/>
            <person name="Chen G."/>
            <person name="Saunders D."/>
            <person name="Sodergren E."/>
            <person name="Davis P."/>
            <person name="Kerhornou A."/>
            <person name="Nie X."/>
            <person name="Hall N."/>
            <person name="Anjard C."/>
            <person name="Hemphill L."/>
            <person name="Bason N."/>
            <person name="Farbrother P."/>
            <person name="Desany B."/>
            <person name="Just E."/>
            <person name="Morio T."/>
            <person name="Rost R."/>
            <person name="Churcher C."/>
            <person name="Cooper J."/>
            <person name="Haydock S."/>
            <person name="van Driessche N."/>
            <person name="Cronin A."/>
            <person name="Goodhead I."/>
            <person name="Muzny D."/>
            <person name="Mourier T."/>
            <person name="Pain A."/>
            <person name="Lu M."/>
            <person name="Harper D."/>
            <person name="Lindsay R."/>
            <person name="Hauser H."/>
            <person name="James K."/>
            <person name="Quiles M."/>
            <person name="Madan Babu M."/>
            <person name="Saito T."/>
            <person name="Buchrieser C."/>
            <person name="Wardroper A."/>
            <person name="Felder M."/>
            <person name="Thangavelu M."/>
            <person name="Johnson D."/>
            <person name="Knights A."/>
            <person name="Loulseged H."/>
            <person name="Mungall K."/>
            <person name="Oliver K."/>
            <person name="Price C."/>
            <person name="Quail M.A."/>
            <person name="Urushihara H."/>
            <person name="Hernandez J."/>
            <person name="Rabbinowitsch E."/>
            <person name="Steffen D."/>
            <person name="Sanders M."/>
            <person name="Ma J."/>
            <person name="Kohara Y."/>
            <person name="Sharp S."/>
            <person name="Simmonds M."/>
            <person name="Spiegler S."/>
            <person name="Tivey A."/>
            <person name="Sugano S."/>
            <person name="White B."/>
            <person name="Walker D."/>
            <person name="Woodward J."/>
            <person name="Winckler T."/>
            <person name="Tanaka Y."/>
            <person name="Shaulsky G."/>
            <person name="Schleicher M."/>
            <person name="Weinstock G."/>
            <person name="Rosenthal A."/>
            <person name="Cox E.C."/>
            <person name="Chisholm R.L."/>
            <person name="Gibbs R."/>
            <person name="Loomis W.F."/>
            <person name="Platzer M."/>
            <person name="Kay R.R."/>
            <person name="Williams J."/>
            <person name="Dear P.H."/>
            <person name="Noegel A.A."/>
            <person name="Barrell B."/>
            <person name="Kuspa A."/>
        </authorList>
    </citation>
    <scope>NUCLEOTIDE SEQUENCE [LARGE SCALE GENOMIC DNA]</scope>
    <source>
        <strain evidence="3 4">AX4</strain>
    </source>
</reference>
<accession>Q55H52</accession>
<keyword evidence="4" id="KW-1185">Reference proteome</keyword>
<dbReference type="GeneID" id="8615793"/>
<evidence type="ECO:0000259" key="2">
    <source>
        <dbReference type="PROSITE" id="PS50878"/>
    </source>
</evidence>
<evidence type="ECO:0000256" key="1">
    <source>
        <dbReference type="SAM" id="MobiDB-lite"/>
    </source>
</evidence>
<evidence type="ECO:0000313" key="4">
    <source>
        <dbReference type="Proteomes" id="UP000002195"/>
    </source>
</evidence>
<proteinExistence type="predicted"/>
<dbReference type="PROSITE" id="PS50878">
    <property type="entry name" value="RT_POL"/>
    <property type="match status" value="1"/>
</dbReference>
<protein>
    <recommendedName>
        <fullName evidence="2">Reverse transcriptase domain-containing protein</fullName>
    </recommendedName>
</protein>
<organism evidence="3 4">
    <name type="scientific">Dictyostelium discoideum</name>
    <name type="common">Social amoeba</name>
    <dbReference type="NCBI Taxonomy" id="44689"/>
    <lineage>
        <taxon>Eukaryota</taxon>
        <taxon>Amoebozoa</taxon>
        <taxon>Evosea</taxon>
        <taxon>Eumycetozoa</taxon>
        <taxon>Dictyostelia</taxon>
        <taxon>Dictyosteliales</taxon>
        <taxon>Dictyosteliaceae</taxon>
        <taxon>Dictyostelium</taxon>
    </lineage>
</organism>
<dbReference type="PaxDb" id="44689-DDB0216454"/>
<feature type="domain" description="Reverse transcriptase" evidence="2">
    <location>
        <begin position="1"/>
        <end position="367"/>
    </location>
</feature>